<keyword evidence="8" id="KW-1185">Reference proteome</keyword>
<dbReference type="InterPro" id="IPR007593">
    <property type="entry name" value="CD225/Dispanin_fam"/>
</dbReference>
<name>A0AAV7JPF2_9METZ</name>
<protein>
    <submittedName>
        <fullName evidence="7">Uncharacterized protein</fullName>
    </submittedName>
</protein>
<gene>
    <name evidence="7" type="ORF">LOD99_7623</name>
</gene>
<sequence length="146" mass="16362">MTSGQYTPLEQVPSYSDELPLHPQTTVTHETTVTVHDVTHRQVSAFCLLCSILNYLCCPCLGIPALIFAILGIEAEKRGELEAAKSHSFYLKVFNIIYAVKVVISLILFSFYSLSCIIGIIIVVKQASDNFPYPTEYPTYYYPNSN</sequence>
<feature type="transmembrane region" description="Helical" evidence="6">
    <location>
        <begin position="93"/>
        <end position="124"/>
    </location>
</feature>
<dbReference type="EMBL" id="JAKMXF010000310">
    <property type="protein sequence ID" value="KAI6650573.1"/>
    <property type="molecule type" value="Genomic_DNA"/>
</dbReference>
<feature type="transmembrane region" description="Helical" evidence="6">
    <location>
        <begin position="52"/>
        <end position="73"/>
    </location>
</feature>
<evidence type="ECO:0000313" key="7">
    <source>
        <dbReference type="EMBL" id="KAI6650573.1"/>
    </source>
</evidence>
<evidence type="ECO:0000256" key="5">
    <source>
        <dbReference type="ARBA" id="ARBA00023136"/>
    </source>
</evidence>
<comment type="caution">
    <text evidence="7">The sequence shown here is derived from an EMBL/GenBank/DDBJ whole genome shotgun (WGS) entry which is preliminary data.</text>
</comment>
<evidence type="ECO:0000256" key="3">
    <source>
        <dbReference type="ARBA" id="ARBA00022692"/>
    </source>
</evidence>
<dbReference type="AlphaFoldDB" id="A0AAV7JPF2"/>
<accession>A0AAV7JPF2</accession>
<evidence type="ECO:0000256" key="4">
    <source>
        <dbReference type="ARBA" id="ARBA00022989"/>
    </source>
</evidence>
<evidence type="ECO:0000313" key="8">
    <source>
        <dbReference type="Proteomes" id="UP001165289"/>
    </source>
</evidence>
<dbReference type="Pfam" id="PF04505">
    <property type="entry name" value="CD225"/>
    <property type="match status" value="1"/>
</dbReference>
<dbReference type="Proteomes" id="UP001165289">
    <property type="component" value="Unassembled WGS sequence"/>
</dbReference>
<evidence type="ECO:0000256" key="6">
    <source>
        <dbReference type="SAM" id="Phobius"/>
    </source>
</evidence>
<keyword evidence="4 6" id="KW-1133">Transmembrane helix</keyword>
<proteinExistence type="inferred from homology"/>
<evidence type="ECO:0000256" key="1">
    <source>
        <dbReference type="ARBA" id="ARBA00004370"/>
    </source>
</evidence>
<dbReference type="GO" id="GO:0016020">
    <property type="term" value="C:membrane"/>
    <property type="evidence" value="ECO:0007669"/>
    <property type="project" value="UniProtKB-SubCell"/>
</dbReference>
<keyword evidence="5 6" id="KW-0472">Membrane</keyword>
<comment type="similarity">
    <text evidence="2">Belongs to the CD225/Dispanin family.</text>
</comment>
<keyword evidence="3 6" id="KW-0812">Transmembrane</keyword>
<organism evidence="7 8">
    <name type="scientific">Oopsacas minuta</name>
    <dbReference type="NCBI Taxonomy" id="111878"/>
    <lineage>
        <taxon>Eukaryota</taxon>
        <taxon>Metazoa</taxon>
        <taxon>Porifera</taxon>
        <taxon>Hexactinellida</taxon>
        <taxon>Hexasterophora</taxon>
        <taxon>Lyssacinosida</taxon>
        <taxon>Leucopsacidae</taxon>
        <taxon>Oopsacas</taxon>
    </lineage>
</organism>
<comment type="subcellular location">
    <subcellularLocation>
        <location evidence="1">Membrane</location>
    </subcellularLocation>
</comment>
<reference evidence="7 8" key="1">
    <citation type="journal article" date="2023" name="BMC Biol.">
        <title>The compact genome of the sponge Oopsacas minuta (Hexactinellida) is lacking key metazoan core genes.</title>
        <authorList>
            <person name="Santini S."/>
            <person name="Schenkelaars Q."/>
            <person name="Jourda C."/>
            <person name="Duchesne M."/>
            <person name="Belahbib H."/>
            <person name="Rocher C."/>
            <person name="Selva M."/>
            <person name="Riesgo A."/>
            <person name="Vervoort M."/>
            <person name="Leys S.P."/>
            <person name="Kodjabachian L."/>
            <person name="Le Bivic A."/>
            <person name="Borchiellini C."/>
            <person name="Claverie J.M."/>
            <person name="Renard E."/>
        </authorList>
    </citation>
    <scope>NUCLEOTIDE SEQUENCE [LARGE SCALE GENOMIC DNA]</scope>
    <source>
        <strain evidence="7">SPO-2</strain>
    </source>
</reference>
<evidence type="ECO:0000256" key="2">
    <source>
        <dbReference type="ARBA" id="ARBA00006843"/>
    </source>
</evidence>